<keyword evidence="1" id="KW-0472">Membrane</keyword>
<keyword evidence="1" id="KW-1133">Transmembrane helix</keyword>
<dbReference type="Proteomes" id="UP000291613">
    <property type="component" value="Unassembled WGS sequence"/>
</dbReference>
<evidence type="ECO:0000313" key="3">
    <source>
        <dbReference type="Proteomes" id="UP000291613"/>
    </source>
</evidence>
<keyword evidence="1" id="KW-0997">Cell inner membrane</keyword>
<sequence length="202" mass="21598">MRPTAQLSSLALPVVAMTIVVAASNVLVQHPVEAFGLGDKLTWGAFSYPLAFLVTDLTNRRFGPGSARRVVYIGFALAVALSIGLATPRIAFASGTAFLVGQLLDVSVFAKLRRQSWWRAPLIASLLGSAIDTIVFFSLAFAGDAEMSSAVPFFGSAWMAPLWTNLAAFDFTVKAFAALVLLAPYGALMNIVMPYERVGHAR</sequence>
<feature type="transmembrane region" description="Helical" evidence="1">
    <location>
        <begin position="162"/>
        <end position="188"/>
    </location>
</feature>
<dbReference type="PANTHER" id="PTHR34300:SF1">
    <property type="entry name" value="QUEUOSINE PRECURSOR TRANSPORTER"/>
    <property type="match status" value="1"/>
</dbReference>
<comment type="subcellular location">
    <subcellularLocation>
        <location evidence="1">Cell inner membrane</location>
        <topology evidence="1">Multi-pass membrane protein</topology>
    </subcellularLocation>
</comment>
<dbReference type="OrthoDB" id="7065604at2"/>
<dbReference type="AlphaFoldDB" id="A0A4Q9GMK7"/>
<name>A0A4Q9GMK7_9HYPH</name>
<dbReference type="EMBL" id="SIUB01000003">
    <property type="protein sequence ID" value="TBN53944.1"/>
    <property type="molecule type" value="Genomic_DNA"/>
</dbReference>
<organism evidence="2 3">
    <name type="scientific">Hansschlegelia quercus</name>
    <dbReference type="NCBI Taxonomy" id="2528245"/>
    <lineage>
        <taxon>Bacteria</taxon>
        <taxon>Pseudomonadati</taxon>
        <taxon>Pseudomonadota</taxon>
        <taxon>Alphaproteobacteria</taxon>
        <taxon>Hyphomicrobiales</taxon>
        <taxon>Methylopilaceae</taxon>
        <taxon>Hansschlegelia</taxon>
    </lineage>
</organism>
<keyword evidence="1" id="KW-1003">Cell membrane</keyword>
<proteinExistence type="inferred from homology"/>
<reference evidence="2 3" key="1">
    <citation type="submission" date="2019-02" db="EMBL/GenBank/DDBJ databases">
        <title>Hansschlegelia quercus sp. nov., a novel methylotrophic bacterium from buds of oak (Quercus robur L.).</title>
        <authorList>
            <person name="Agafonova N.V."/>
            <person name="Kaparullina E.N."/>
            <person name="Grouzdev D.S."/>
            <person name="Doronina N.V."/>
        </authorList>
    </citation>
    <scope>NUCLEOTIDE SEQUENCE [LARGE SCALE GENOMIC DNA]</scope>
    <source>
        <strain evidence="2 3">Dub</strain>
    </source>
</reference>
<comment type="caution">
    <text evidence="2">The sequence shown here is derived from an EMBL/GenBank/DDBJ whole genome shotgun (WGS) entry which is preliminary data.</text>
</comment>
<dbReference type="GO" id="GO:0022857">
    <property type="term" value="F:transmembrane transporter activity"/>
    <property type="evidence" value="ECO:0007669"/>
    <property type="project" value="UniProtKB-UniRule"/>
</dbReference>
<accession>A0A4Q9GMK7</accession>
<dbReference type="HAMAP" id="MF_02088">
    <property type="entry name" value="Q_prec_transport"/>
    <property type="match status" value="1"/>
</dbReference>
<comment type="function">
    <text evidence="1">Involved in the import of queuosine (Q) precursors, required for Q precursor salvage.</text>
</comment>
<comment type="similarity">
    <text evidence="1">Belongs to the vitamin uptake transporter (VUT/ECF) (TC 2.A.88) family. Q precursor transporter subfamily.</text>
</comment>
<keyword evidence="1" id="KW-0812">Transmembrane</keyword>
<dbReference type="InterPro" id="IPR003744">
    <property type="entry name" value="YhhQ"/>
</dbReference>
<evidence type="ECO:0000256" key="1">
    <source>
        <dbReference type="HAMAP-Rule" id="MF_02088"/>
    </source>
</evidence>
<comment type="caution">
    <text evidence="1">Lacks conserved residue(s) required for the propagation of feature annotation.</text>
</comment>
<keyword evidence="3" id="KW-1185">Reference proteome</keyword>
<dbReference type="RefSeq" id="WP_131003215.1">
    <property type="nucleotide sequence ID" value="NZ_JBHSZR010000003.1"/>
</dbReference>
<dbReference type="Pfam" id="PF02592">
    <property type="entry name" value="Vut_1"/>
    <property type="match status" value="2"/>
</dbReference>
<feature type="transmembrane region" description="Helical" evidence="1">
    <location>
        <begin position="122"/>
        <end position="142"/>
    </location>
</feature>
<dbReference type="NCBIfam" id="TIGR00697">
    <property type="entry name" value="queuosine precursor transporter"/>
    <property type="match status" value="1"/>
</dbReference>
<evidence type="ECO:0000313" key="2">
    <source>
        <dbReference type="EMBL" id="TBN53944.1"/>
    </source>
</evidence>
<dbReference type="PANTHER" id="PTHR34300">
    <property type="entry name" value="QUEUOSINE PRECURSOR TRANSPORTER-RELATED"/>
    <property type="match status" value="1"/>
</dbReference>
<feature type="transmembrane region" description="Helical" evidence="1">
    <location>
        <begin position="70"/>
        <end position="86"/>
    </location>
</feature>
<keyword evidence="1" id="KW-0813">Transport</keyword>
<dbReference type="GO" id="GO:0005886">
    <property type="term" value="C:plasma membrane"/>
    <property type="evidence" value="ECO:0007669"/>
    <property type="project" value="UniProtKB-SubCell"/>
</dbReference>
<protein>
    <recommendedName>
        <fullName evidence="1">Probable queuosine precursor transporter</fullName>
        <shortName evidence="1">Q precursor transporter</shortName>
    </recommendedName>
</protein>
<gene>
    <name evidence="2" type="ORF">EYR15_09185</name>
</gene>